<dbReference type="PANTHER" id="PTHR23017:SF3">
    <property type="entry name" value="G-PROTEIN COUPLED RECEPTORS FAMILY 1 PROFILE DOMAIN-CONTAINING PROTEIN"/>
    <property type="match status" value="1"/>
</dbReference>
<protein>
    <recommendedName>
        <fullName evidence="6">G-protein coupled receptors family 1 profile domain-containing protein</fullName>
    </recommendedName>
</protein>
<evidence type="ECO:0000256" key="1">
    <source>
        <dbReference type="ARBA" id="ARBA00004370"/>
    </source>
</evidence>
<feature type="non-terminal residue" evidence="7">
    <location>
        <position position="208"/>
    </location>
</feature>
<evidence type="ECO:0000313" key="8">
    <source>
        <dbReference type="Proteomes" id="UP001328107"/>
    </source>
</evidence>
<evidence type="ECO:0000256" key="2">
    <source>
        <dbReference type="ARBA" id="ARBA00022692"/>
    </source>
</evidence>
<dbReference type="Proteomes" id="UP001328107">
    <property type="component" value="Unassembled WGS sequence"/>
</dbReference>
<evidence type="ECO:0000256" key="3">
    <source>
        <dbReference type="ARBA" id="ARBA00022989"/>
    </source>
</evidence>
<keyword evidence="2 5" id="KW-0812">Transmembrane</keyword>
<organism evidence="7 8">
    <name type="scientific">Pristionchus mayeri</name>
    <dbReference type="NCBI Taxonomy" id="1317129"/>
    <lineage>
        <taxon>Eukaryota</taxon>
        <taxon>Metazoa</taxon>
        <taxon>Ecdysozoa</taxon>
        <taxon>Nematoda</taxon>
        <taxon>Chromadorea</taxon>
        <taxon>Rhabditida</taxon>
        <taxon>Rhabditina</taxon>
        <taxon>Diplogasteromorpha</taxon>
        <taxon>Diplogasteroidea</taxon>
        <taxon>Neodiplogasteridae</taxon>
        <taxon>Pristionchus</taxon>
    </lineage>
</organism>
<reference evidence="8" key="1">
    <citation type="submission" date="2022-10" db="EMBL/GenBank/DDBJ databases">
        <title>Genome assembly of Pristionchus species.</title>
        <authorList>
            <person name="Yoshida K."/>
            <person name="Sommer R.J."/>
        </authorList>
    </citation>
    <scope>NUCLEOTIDE SEQUENCE [LARGE SCALE GENOMIC DNA]</scope>
    <source>
        <strain evidence="8">RS5460</strain>
    </source>
</reference>
<keyword evidence="8" id="KW-1185">Reference proteome</keyword>
<evidence type="ECO:0000259" key="6">
    <source>
        <dbReference type="PROSITE" id="PS50262"/>
    </source>
</evidence>
<dbReference type="PANTHER" id="PTHR23017">
    <property type="entry name" value="SERPENTINE RECEPTOR, CLASS X"/>
    <property type="match status" value="1"/>
</dbReference>
<dbReference type="EMBL" id="BTRK01000002">
    <property type="protein sequence ID" value="GMR38222.1"/>
    <property type="molecule type" value="Genomic_DNA"/>
</dbReference>
<evidence type="ECO:0000256" key="5">
    <source>
        <dbReference type="SAM" id="Phobius"/>
    </source>
</evidence>
<dbReference type="AlphaFoldDB" id="A0AAN5CCF0"/>
<dbReference type="SUPFAM" id="SSF81321">
    <property type="entry name" value="Family A G protein-coupled receptor-like"/>
    <property type="match status" value="1"/>
</dbReference>
<dbReference type="Pfam" id="PF10328">
    <property type="entry name" value="7TM_GPCR_Srx"/>
    <property type="match status" value="1"/>
</dbReference>
<sequence>MDTALTVLADVVILATFPLHCRYLSVMLQKGAKYASLEYAFRATLTNLVVANLLYFIVFILVQEPAAYGIFVNFYKDNSWWLGKLFIMQSVPLILLMAFFHILIAINRVSALINPMAHMQFWSEGRINRIIIVFWVVTMLECLPLVYPFEDAYCIRISPVRTEGVALVIVGELPNLIYQEIAVAIGGLFEIITIVLYVFVGCRVNKLK</sequence>
<dbReference type="PROSITE" id="PS50262">
    <property type="entry name" value="G_PROTEIN_RECEP_F1_2"/>
    <property type="match status" value="1"/>
</dbReference>
<comment type="subcellular location">
    <subcellularLocation>
        <location evidence="1">Membrane</location>
    </subcellularLocation>
</comment>
<gene>
    <name evidence="7" type="ORF">PMAYCL1PPCAC_08417</name>
</gene>
<accession>A0AAN5CCF0</accession>
<dbReference type="InterPro" id="IPR019430">
    <property type="entry name" value="7TM_GPCR_serpentine_rcpt_Srx"/>
</dbReference>
<proteinExistence type="predicted"/>
<feature type="transmembrane region" description="Helical" evidence="5">
    <location>
        <begin position="127"/>
        <end position="147"/>
    </location>
</feature>
<feature type="transmembrane region" description="Helical" evidence="5">
    <location>
        <begin position="81"/>
        <end position="106"/>
    </location>
</feature>
<dbReference type="Gene3D" id="1.20.1070.10">
    <property type="entry name" value="Rhodopsin 7-helix transmembrane proteins"/>
    <property type="match status" value="1"/>
</dbReference>
<feature type="domain" description="G-protein coupled receptors family 1 profile" evidence="6">
    <location>
        <begin position="9"/>
        <end position="147"/>
    </location>
</feature>
<feature type="transmembrane region" description="Helical" evidence="5">
    <location>
        <begin position="6"/>
        <end position="27"/>
    </location>
</feature>
<dbReference type="GO" id="GO:0016020">
    <property type="term" value="C:membrane"/>
    <property type="evidence" value="ECO:0007669"/>
    <property type="project" value="UniProtKB-SubCell"/>
</dbReference>
<dbReference type="InterPro" id="IPR017452">
    <property type="entry name" value="GPCR_Rhodpsn_7TM"/>
</dbReference>
<keyword evidence="3 5" id="KW-1133">Transmembrane helix</keyword>
<keyword evidence="4 5" id="KW-0472">Membrane</keyword>
<feature type="transmembrane region" description="Helical" evidence="5">
    <location>
        <begin position="39"/>
        <end position="61"/>
    </location>
</feature>
<name>A0AAN5CCF0_9BILA</name>
<evidence type="ECO:0000256" key="4">
    <source>
        <dbReference type="ARBA" id="ARBA00023136"/>
    </source>
</evidence>
<comment type="caution">
    <text evidence="7">The sequence shown here is derived from an EMBL/GenBank/DDBJ whole genome shotgun (WGS) entry which is preliminary data.</text>
</comment>
<feature type="transmembrane region" description="Helical" evidence="5">
    <location>
        <begin position="181"/>
        <end position="200"/>
    </location>
</feature>
<evidence type="ECO:0000313" key="7">
    <source>
        <dbReference type="EMBL" id="GMR38222.1"/>
    </source>
</evidence>